<dbReference type="InterPro" id="IPR027417">
    <property type="entry name" value="P-loop_NTPase"/>
</dbReference>
<keyword evidence="3" id="KW-1185">Reference proteome</keyword>
<dbReference type="PANTHER" id="PTHR42698:SF1">
    <property type="entry name" value="GTPASE ERA, MITOCHONDRIAL"/>
    <property type="match status" value="1"/>
</dbReference>
<evidence type="ECO:0000313" key="3">
    <source>
        <dbReference type="Proteomes" id="UP001501821"/>
    </source>
</evidence>
<evidence type="ECO:0000313" key="2">
    <source>
        <dbReference type="EMBL" id="GAA3824033.1"/>
    </source>
</evidence>
<dbReference type="Proteomes" id="UP001501821">
    <property type="component" value="Unassembled WGS sequence"/>
</dbReference>
<sequence>MASVATEERVRDVTGAGPAPSTRATPELRSAVAGLQAAFDAAGLPLDLSGVAPVREERDRVVAQIDDYLLPRLAGLDGPALIVVGGPTGAGKSTLVNSLAGRAVTTPGLLRPTTRSPVLVHHPADREWFGPERVLPTLDRVDRPTTDHESLQLVASPTVPRGVAVLDAPDFDSIDDRNRELATTLLAAADLLLFVTSAARYSDQVPWLQLSLALERQTAVTVVMNRVPAEDMATVSPHLTRMLRDSGVAADAVFFVEEGAIGDGDRLPAESVSHLRAWLDAFGADAAARRSAVRQTLGGAVRRAVRVAAPVADAAALQVEAVSELLTVADKVYAGTAESLRGALHDSTLVRGDLMVRWMDLVGNHDLERPDDTLATVRKQLAGHDPGLGTRLQQLGQALDLALETLLVDHAERASADASRRLRATTHGRALLDWSTEDLSRPGRGLGSRARKTIRGWRHRFADRVAEVLGDDAAGPGREGRDALALALVIHAVSTPPGAGGQEQEGAGALVAEARDGVAKTLTAVLAEDRDRYLQPVLAWNLAPDAPGRLRAAARAAARTLDRHERREV</sequence>
<name>A0ABP7IQM9_9ACTN</name>
<dbReference type="CDD" id="cd00882">
    <property type="entry name" value="Ras_like_GTPase"/>
    <property type="match status" value="1"/>
</dbReference>
<dbReference type="PANTHER" id="PTHR42698">
    <property type="entry name" value="GTPASE ERA"/>
    <property type="match status" value="1"/>
</dbReference>
<dbReference type="EMBL" id="BAABAH010000009">
    <property type="protein sequence ID" value="GAA3824033.1"/>
    <property type="molecule type" value="Genomic_DNA"/>
</dbReference>
<feature type="region of interest" description="Disordered" evidence="1">
    <location>
        <begin position="1"/>
        <end position="25"/>
    </location>
</feature>
<accession>A0ABP7IQM9</accession>
<organism evidence="2 3">
    <name type="scientific">Nocardioides panacisoli</name>
    <dbReference type="NCBI Taxonomy" id="627624"/>
    <lineage>
        <taxon>Bacteria</taxon>
        <taxon>Bacillati</taxon>
        <taxon>Actinomycetota</taxon>
        <taxon>Actinomycetes</taxon>
        <taxon>Propionibacteriales</taxon>
        <taxon>Nocardioidaceae</taxon>
        <taxon>Nocardioides</taxon>
    </lineage>
</organism>
<dbReference type="InterPro" id="IPR005662">
    <property type="entry name" value="GTPase_Era-like"/>
</dbReference>
<reference evidence="3" key="1">
    <citation type="journal article" date="2019" name="Int. J. Syst. Evol. Microbiol.">
        <title>The Global Catalogue of Microorganisms (GCM) 10K type strain sequencing project: providing services to taxonomists for standard genome sequencing and annotation.</title>
        <authorList>
            <consortium name="The Broad Institute Genomics Platform"/>
            <consortium name="The Broad Institute Genome Sequencing Center for Infectious Disease"/>
            <person name="Wu L."/>
            <person name="Ma J."/>
        </authorList>
    </citation>
    <scope>NUCLEOTIDE SEQUENCE [LARGE SCALE GENOMIC DNA]</scope>
    <source>
        <strain evidence="3">JCM 16953</strain>
    </source>
</reference>
<dbReference type="RefSeq" id="WP_344776235.1">
    <property type="nucleotide sequence ID" value="NZ_BAABAH010000009.1"/>
</dbReference>
<evidence type="ECO:0000256" key="1">
    <source>
        <dbReference type="SAM" id="MobiDB-lite"/>
    </source>
</evidence>
<comment type="caution">
    <text evidence="2">The sequence shown here is derived from an EMBL/GenBank/DDBJ whole genome shotgun (WGS) entry which is preliminary data.</text>
</comment>
<proteinExistence type="predicted"/>
<dbReference type="SUPFAM" id="SSF52540">
    <property type="entry name" value="P-loop containing nucleoside triphosphate hydrolases"/>
    <property type="match status" value="1"/>
</dbReference>
<feature type="compositionally biased region" description="Basic and acidic residues" evidence="1">
    <location>
        <begin position="1"/>
        <end position="12"/>
    </location>
</feature>
<protein>
    <submittedName>
        <fullName evidence="2">Dynamin family protein</fullName>
    </submittedName>
</protein>
<gene>
    <name evidence="2" type="ORF">GCM10022242_26880</name>
</gene>
<dbReference type="Gene3D" id="3.40.50.300">
    <property type="entry name" value="P-loop containing nucleotide triphosphate hydrolases"/>
    <property type="match status" value="1"/>
</dbReference>